<dbReference type="Pfam" id="PF07568">
    <property type="entry name" value="HisKA_2"/>
    <property type="match status" value="1"/>
</dbReference>
<dbReference type="SUPFAM" id="SSF55785">
    <property type="entry name" value="PYP-like sensor domain (PAS domain)"/>
    <property type="match status" value="2"/>
</dbReference>
<dbReference type="CDD" id="cd00130">
    <property type="entry name" value="PAS"/>
    <property type="match status" value="1"/>
</dbReference>
<dbReference type="InterPro" id="IPR011495">
    <property type="entry name" value="Sig_transdc_His_kin_sub2_dim/P"/>
</dbReference>
<dbReference type="InterPro" id="IPR035965">
    <property type="entry name" value="PAS-like_dom_sf"/>
</dbReference>
<proteinExistence type="predicted"/>
<keyword evidence="7" id="KW-0067">ATP-binding</keyword>
<gene>
    <name evidence="9" type="ORF">PR018_26650</name>
</gene>
<dbReference type="PANTHER" id="PTHR41523:SF8">
    <property type="entry name" value="ETHYLENE RESPONSE SENSOR PROTEIN"/>
    <property type="match status" value="1"/>
</dbReference>
<dbReference type="InterPro" id="IPR000014">
    <property type="entry name" value="PAS"/>
</dbReference>
<evidence type="ECO:0000256" key="7">
    <source>
        <dbReference type="ARBA" id="ARBA00022840"/>
    </source>
</evidence>
<protein>
    <recommendedName>
        <fullName evidence="2">histidine kinase</fullName>
        <ecNumber evidence="2">2.7.13.3</ecNumber>
    </recommendedName>
</protein>
<evidence type="ECO:0000256" key="1">
    <source>
        <dbReference type="ARBA" id="ARBA00000085"/>
    </source>
</evidence>
<dbReference type="Proteomes" id="UP000318939">
    <property type="component" value="Plasmid pTi6.2"/>
</dbReference>
<keyword evidence="5" id="KW-0547">Nucleotide-binding</keyword>
<evidence type="ECO:0000256" key="2">
    <source>
        <dbReference type="ARBA" id="ARBA00012438"/>
    </source>
</evidence>
<dbReference type="InterPro" id="IPR036890">
    <property type="entry name" value="HATPase_C_sf"/>
</dbReference>
<keyword evidence="10" id="KW-1185">Reference proteome</keyword>
<reference evidence="9" key="1">
    <citation type="journal article" date="2019" name="Phytopathology">
        <title>A Novel Group of Rhizobium tumorigenes-Like Agrobacteria Associated with Crown Gall Disease of Rhododendron and Blueberry.</title>
        <authorList>
            <person name="Kuzmanovic N."/>
            <person name="Behrens P."/>
            <person name="Idczak E."/>
            <person name="Wagner S."/>
            <person name="Gotz M."/>
            <person name="Sproer C."/>
            <person name="Bunk B."/>
            <person name="Overmann J."/>
            <person name="Smalla K."/>
        </authorList>
    </citation>
    <scope>NUCLEOTIDE SEQUENCE</scope>
    <source>
        <strain evidence="9">Rho-6.2</strain>
    </source>
</reference>
<dbReference type="PANTHER" id="PTHR41523">
    <property type="entry name" value="TWO-COMPONENT SYSTEM SENSOR PROTEIN"/>
    <property type="match status" value="1"/>
</dbReference>
<accession>A0ABY8IRA9</accession>
<dbReference type="Pfam" id="PF00989">
    <property type="entry name" value="PAS"/>
    <property type="match status" value="1"/>
</dbReference>
<dbReference type="InterPro" id="IPR003594">
    <property type="entry name" value="HATPase_dom"/>
</dbReference>
<dbReference type="EMBL" id="CP117269">
    <property type="protein sequence ID" value="WFS26249.1"/>
    <property type="molecule type" value="Genomic_DNA"/>
</dbReference>
<sequence>MQDFTMGAISAQDIVDTLRDGLLVLTSDLTVISANRAFYAMFKVSEPDTVGRKLYDLGNGQWNIDALKRLLEDILPTENSVEGFEVDHVFTGLGRKVMLLNARKVVCSGDSSHFLLLAIDDVTEARVSQIEAERNLRIAQNIVDTIRDPLVILESDMSVVTASRSFLALFNATASQVVGRKLEALGQGQWDTFALRKSLERVVPHEEAIDGFLLEDDFPGIGRRIFKVNARKVYRPGNHMTRLLVVFEDATDEVLLDRHRDMLAAELAHRIKNSLQIISAFVAFELKRAGEPCVLGYQAMQARISAVAQLYDVIAQSSSLGPVPMPSYLEGISASVQSSLLGQSSDITVTSAAEPLSILPDHAVAIGLIANELATNAIKHAFPKGKGEINLGFHRRDGEVTLTVSDNGSGLALKVEGSGLGSRFVEAFVKQLGGTLATASSPKGTTFTVRLPTSILAAA</sequence>
<dbReference type="PRINTS" id="PR00344">
    <property type="entry name" value="BCTRLSENSOR"/>
</dbReference>
<dbReference type="EC" id="2.7.13.3" evidence="2"/>
<dbReference type="InterPro" id="IPR004358">
    <property type="entry name" value="Sig_transdc_His_kin-like_C"/>
</dbReference>
<organism evidence="9 10">
    <name type="scientific">Rhizobium rhododendri</name>
    <dbReference type="NCBI Taxonomy" id="2506430"/>
    <lineage>
        <taxon>Bacteria</taxon>
        <taxon>Pseudomonadati</taxon>
        <taxon>Pseudomonadota</taxon>
        <taxon>Alphaproteobacteria</taxon>
        <taxon>Hyphomicrobiales</taxon>
        <taxon>Rhizobiaceae</taxon>
        <taxon>Rhizobium/Agrobacterium group</taxon>
        <taxon>Rhizobium</taxon>
    </lineage>
</organism>
<evidence type="ECO:0000313" key="10">
    <source>
        <dbReference type="Proteomes" id="UP000318939"/>
    </source>
</evidence>
<evidence type="ECO:0000259" key="8">
    <source>
        <dbReference type="PROSITE" id="PS50109"/>
    </source>
</evidence>
<dbReference type="InterPro" id="IPR013767">
    <property type="entry name" value="PAS_fold"/>
</dbReference>
<comment type="catalytic activity">
    <reaction evidence="1">
        <text>ATP + protein L-histidine = ADP + protein N-phospho-L-histidine.</text>
        <dbReference type="EC" id="2.7.13.3"/>
    </reaction>
</comment>
<dbReference type="Gene3D" id="3.30.565.10">
    <property type="entry name" value="Histidine kinase-like ATPase, C-terminal domain"/>
    <property type="match status" value="1"/>
</dbReference>
<dbReference type="SUPFAM" id="SSF55874">
    <property type="entry name" value="ATPase domain of HSP90 chaperone/DNA topoisomerase II/histidine kinase"/>
    <property type="match status" value="1"/>
</dbReference>
<dbReference type="PROSITE" id="PS50109">
    <property type="entry name" value="HIS_KIN"/>
    <property type="match status" value="1"/>
</dbReference>
<geneLocation type="plasmid" evidence="9 10">
    <name>pTi6.2</name>
</geneLocation>
<keyword evidence="4" id="KW-0808">Transferase</keyword>
<dbReference type="RefSeq" id="WP_244615559.1">
    <property type="nucleotide sequence ID" value="NZ_CP117269.1"/>
</dbReference>
<dbReference type="InterPro" id="IPR005467">
    <property type="entry name" value="His_kinase_dom"/>
</dbReference>
<evidence type="ECO:0000256" key="3">
    <source>
        <dbReference type="ARBA" id="ARBA00022553"/>
    </source>
</evidence>
<evidence type="ECO:0000256" key="5">
    <source>
        <dbReference type="ARBA" id="ARBA00022741"/>
    </source>
</evidence>
<evidence type="ECO:0000256" key="6">
    <source>
        <dbReference type="ARBA" id="ARBA00022777"/>
    </source>
</evidence>
<evidence type="ECO:0000313" key="9">
    <source>
        <dbReference type="EMBL" id="WFS26249.1"/>
    </source>
</evidence>
<evidence type="ECO:0000256" key="4">
    <source>
        <dbReference type="ARBA" id="ARBA00022679"/>
    </source>
</evidence>
<dbReference type="SMART" id="SM00387">
    <property type="entry name" value="HATPase_c"/>
    <property type="match status" value="1"/>
</dbReference>
<dbReference type="Gene3D" id="3.30.450.20">
    <property type="entry name" value="PAS domain"/>
    <property type="match status" value="2"/>
</dbReference>
<dbReference type="Pfam" id="PF02518">
    <property type="entry name" value="HATPase_c"/>
    <property type="match status" value="1"/>
</dbReference>
<reference evidence="9" key="2">
    <citation type="journal article" date="2023" name="MicrobiologyOpen">
        <title>Genomics of the tumorigenes clade of the family Rhizobiaceae and description of Rhizobium rhododendri sp. nov.</title>
        <authorList>
            <person name="Kuzmanovic N."/>
            <person name="diCenzo G.C."/>
            <person name="Bunk B."/>
            <person name="Sproeer C."/>
            <person name="Fruehling A."/>
            <person name="Neumann-Schaal M."/>
            <person name="Overmann J."/>
            <person name="Smalla K."/>
        </authorList>
    </citation>
    <scope>NUCLEOTIDE SEQUENCE</scope>
    <source>
        <strain evidence="9">Rho-6.2</strain>
        <plasmid evidence="9">pTi6.2</plasmid>
    </source>
</reference>
<dbReference type="Pfam" id="PF08448">
    <property type="entry name" value="PAS_4"/>
    <property type="match status" value="1"/>
</dbReference>
<dbReference type="SMART" id="SM00091">
    <property type="entry name" value="PAS"/>
    <property type="match status" value="2"/>
</dbReference>
<dbReference type="InterPro" id="IPR013656">
    <property type="entry name" value="PAS_4"/>
</dbReference>
<name>A0ABY8IRA9_9HYPH</name>
<keyword evidence="6" id="KW-0418">Kinase</keyword>
<feature type="domain" description="Histidine kinase" evidence="8">
    <location>
        <begin position="266"/>
        <end position="455"/>
    </location>
</feature>
<keyword evidence="3" id="KW-0597">Phosphoprotein</keyword>
<keyword evidence="9" id="KW-0614">Plasmid</keyword>